<dbReference type="Pfam" id="PF15739">
    <property type="entry name" value="TSNAXIP1_N"/>
    <property type="match status" value="1"/>
</dbReference>
<protein>
    <submittedName>
        <fullName evidence="5">Group XIIB secretory phospholipase A2-like protein</fullName>
    </submittedName>
</protein>
<dbReference type="PANTHER" id="PTHR34916">
    <property type="entry name" value="GI:13385330"/>
    <property type="match status" value="1"/>
</dbReference>
<dbReference type="PANTHER" id="PTHR34916:SF1">
    <property type="entry name" value="GI:13385330"/>
    <property type="match status" value="1"/>
</dbReference>
<feature type="compositionally biased region" description="Basic and acidic residues" evidence="3">
    <location>
        <begin position="108"/>
        <end position="119"/>
    </location>
</feature>
<name>A0A671YK83_SPAAU</name>
<evidence type="ECO:0000256" key="2">
    <source>
        <dbReference type="SAM" id="Coils"/>
    </source>
</evidence>
<dbReference type="InterPro" id="IPR032755">
    <property type="entry name" value="TSNAXIP1_N"/>
</dbReference>
<feature type="domain" description="Translin-associated factor X-interacting protein 1 N-terminal" evidence="4">
    <location>
        <begin position="196"/>
        <end position="244"/>
    </location>
</feature>
<evidence type="ECO:0000256" key="1">
    <source>
        <dbReference type="ARBA" id="ARBA00023054"/>
    </source>
</evidence>
<accession>A0A671YK83</accession>
<evidence type="ECO:0000313" key="5">
    <source>
        <dbReference type="Ensembl" id="ENSSAUP00010064052.1"/>
    </source>
</evidence>
<dbReference type="AlphaFoldDB" id="A0A671YK83"/>
<reference evidence="5" key="2">
    <citation type="submission" date="2025-08" db="UniProtKB">
        <authorList>
            <consortium name="Ensembl"/>
        </authorList>
    </citation>
    <scope>IDENTIFICATION</scope>
</reference>
<feature type="coiled-coil region" evidence="2">
    <location>
        <begin position="260"/>
        <end position="291"/>
    </location>
</feature>
<feature type="region of interest" description="Disordered" evidence="3">
    <location>
        <begin position="136"/>
        <end position="167"/>
    </location>
</feature>
<feature type="region of interest" description="Disordered" evidence="3">
    <location>
        <begin position="83"/>
        <end position="123"/>
    </location>
</feature>
<evidence type="ECO:0000259" key="4">
    <source>
        <dbReference type="Pfam" id="PF15739"/>
    </source>
</evidence>
<dbReference type="Ensembl" id="ENSSAUT00010067115.1">
    <property type="protein sequence ID" value="ENSSAUP00010064052.1"/>
    <property type="gene ID" value="ENSSAUG00010025722.1"/>
</dbReference>
<feature type="compositionally biased region" description="Polar residues" evidence="3">
    <location>
        <begin position="136"/>
        <end position="145"/>
    </location>
</feature>
<evidence type="ECO:0000313" key="6">
    <source>
        <dbReference type="Proteomes" id="UP000472265"/>
    </source>
</evidence>
<feature type="compositionally biased region" description="Polar residues" evidence="3">
    <location>
        <begin position="154"/>
        <end position="167"/>
    </location>
</feature>
<dbReference type="GeneTree" id="ENSGT00390000009877"/>
<evidence type="ECO:0000256" key="3">
    <source>
        <dbReference type="SAM" id="MobiDB-lite"/>
    </source>
</evidence>
<keyword evidence="1 2" id="KW-0175">Coiled coil</keyword>
<dbReference type="Proteomes" id="UP000472265">
    <property type="component" value="Chromosome 15"/>
</dbReference>
<reference evidence="5" key="3">
    <citation type="submission" date="2025-09" db="UniProtKB">
        <authorList>
            <consortium name="Ensembl"/>
        </authorList>
    </citation>
    <scope>IDENTIFICATION</scope>
</reference>
<reference evidence="5" key="1">
    <citation type="submission" date="2021-04" db="EMBL/GenBank/DDBJ databases">
        <authorList>
            <consortium name="Wellcome Sanger Institute Data Sharing"/>
        </authorList>
    </citation>
    <scope>NUCLEOTIDE SEQUENCE [LARGE SCALE GENOMIC DNA]</scope>
</reference>
<feature type="region of interest" description="Disordered" evidence="3">
    <location>
        <begin position="28"/>
        <end position="71"/>
    </location>
</feature>
<keyword evidence="6" id="KW-1185">Reference proteome</keyword>
<organism evidence="5 6">
    <name type="scientific">Sparus aurata</name>
    <name type="common">Gilthead sea bream</name>
    <dbReference type="NCBI Taxonomy" id="8175"/>
    <lineage>
        <taxon>Eukaryota</taxon>
        <taxon>Metazoa</taxon>
        <taxon>Chordata</taxon>
        <taxon>Craniata</taxon>
        <taxon>Vertebrata</taxon>
        <taxon>Euteleostomi</taxon>
        <taxon>Actinopterygii</taxon>
        <taxon>Neopterygii</taxon>
        <taxon>Teleostei</taxon>
        <taxon>Neoteleostei</taxon>
        <taxon>Acanthomorphata</taxon>
        <taxon>Eupercaria</taxon>
        <taxon>Spariformes</taxon>
        <taxon>Sparidae</taxon>
        <taxon>Sparus</taxon>
    </lineage>
</organism>
<sequence>MSSNCKPKGFRSDIHRLLLAAEAGQKADVKAYSSGHLGPRSLNQTQPKREKMSSFWRTSQSHDETPNPLTLQQAKALISVKKKEIKESSMPSAEPDVSGSRQVQAADHSPHTERREELSLPKIVDCSSNSLPVQLLDSSQKTSSSDPKRKHTFCVSSSDQEGLNSKGQLQTKQHFGRQVLANHDLWAGINVVEMHERKLQKELKKLSAQSWPSRDRLVVFSDVFDDVCEGSPVFGRILREIKSENASFILGSGKVREMKLEDAEKEVCRLEEEARRALEENKRVRNELQNVPAIKGPEDCYMKNISLSELPDTAVGCSDSIQIKRLQVLNTWREIQQLEEELEEKLVSTSTTTATERRIKDLKSEIMRLIASNDRLKTTNKAKELHLFPTISSFLKHCRFEMHFLLCDCGSFVLQLCNLSSRIWRRRSTWCWTERKQARP</sequence>
<gene>
    <name evidence="5" type="primary">pla2g12b</name>
</gene>
<proteinExistence type="predicted"/>